<gene>
    <name evidence="1" type="ORF">CES85_5210</name>
</gene>
<proteinExistence type="predicted"/>
<accession>A0A248UCM6</accession>
<reference evidence="1 2" key="1">
    <citation type="submission" date="2017-07" db="EMBL/GenBank/DDBJ databases">
        <title>Phylogenetic study on the rhizospheric bacterium Ochrobactrum sp. A44.</title>
        <authorList>
            <person name="Krzyzanowska D.M."/>
            <person name="Ossowicki A."/>
            <person name="Rajewska M."/>
            <person name="Maciag T."/>
            <person name="Kaczynski Z."/>
            <person name="Czerwicka M."/>
            <person name="Jafra S."/>
        </authorList>
    </citation>
    <scope>NUCLEOTIDE SEQUENCE [LARGE SCALE GENOMIC DNA]</scope>
    <source>
        <strain evidence="1 2">A44</strain>
    </source>
</reference>
<evidence type="ECO:0000313" key="2">
    <source>
        <dbReference type="Proteomes" id="UP000215256"/>
    </source>
</evidence>
<protein>
    <submittedName>
        <fullName evidence="1">Putative site-specific recombinase XerD domain protein</fullName>
    </submittedName>
</protein>
<dbReference type="EMBL" id="CP022603">
    <property type="protein sequence ID" value="ASV84416.1"/>
    <property type="molecule type" value="Genomic_DNA"/>
</dbReference>
<dbReference type="KEGG" id="och:CES85_5210"/>
<dbReference type="AlphaFoldDB" id="A0A248UCM6"/>
<organism evidence="1 2">
    <name type="scientific">Ochrobactrum quorumnocens</name>
    <dbReference type="NCBI Taxonomy" id="271865"/>
    <lineage>
        <taxon>Bacteria</taxon>
        <taxon>Pseudomonadati</taxon>
        <taxon>Pseudomonadota</taxon>
        <taxon>Alphaproteobacteria</taxon>
        <taxon>Hyphomicrobiales</taxon>
        <taxon>Brucellaceae</taxon>
        <taxon>Brucella/Ochrobactrum group</taxon>
        <taxon>Ochrobactrum</taxon>
    </lineage>
</organism>
<name>A0A248UCM6_9HYPH</name>
<dbReference type="Proteomes" id="UP000215256">
    <property type="component" value="Chromosome 2"/>
</dbReference>
<evidence type="ECO:0000313" key="1">
    <source>
        <dbReference type="EMBL" id="ASV84416.1"/>
    </source>
</evidence>
<sequence>MGKLLATCSGDDLAALRDTAILMVAFASGDRRRSEIARL</sequence>